<dbReference type="InterPro" id="IPR034737">
    <property type="entry name" value="TCTP"/>
</dbReference>
<dbReference type="InterPro" id="IPR011057">
    <property type="entry name" value="Mss4-like_sf"/>
</dbReference>
<dbReference type="InterPro" id="IPR011323">
    <property type="entry name" value="Mss4/transl-control_tumour"/>
</dbReference>
<dbReference type="PANTHER" id="PTHR11991">
    <property type="entry name" value="TRANSLATIONALLY CONTROLLED TUMOR PROTEIN-RELATED"/>
    <property type="match status" value="1"/>
</dbReference>
<dbReference type="GO" id="GO:0005509">
    <property type="term" value="F:calcium ion binding"/>
    <property type="evidence" value="ECO:0007669"/>
    <property type="project" value="TreeGrafter"/>
</dbReference>
<dbReference type="Pfam" id="PF00838">
    <property type="entry name" value="TCTP"/>
    <property type="match status" value="1"/>
</dbReference>
<evidence type="ECO:0000256" key="2">
    <source>
        <dbReference type="PROSITE-ProRule" id="PRU01133"/>
    </source>
</evidence>
<dbReference type="PROSITE" id="PS51797">
    <property type="entry name" value="TCTP_3"/>
    <property type="match status" value="1"/>
</dbReference>
<name>A0A820BV33_9BILA</name>
<proteinExistence type="inferred from homology"/>
<dbReference type="Gene3D" id="2.170.150.10">
    <property type="entry name" value="Metal Binding Protein, Guanine Nucleotide Exchange Factor, Chain A"/>
    <property type="match status" value="1"/>
</dbReference>
<evidence type="ECO:0000313" key="6">
    <source>
        <dbReference type="EMBL" id="CAF5001759.1"/>
    </source>
</evidence>
<accession>A0A820BV33</accession>
<sequence length="177" mass="20073">MKVFIDVFTGDELCSDSYPMKVIDDVYYEVEGKNIVESNDIDESLIGGNKAPEGSEAAAEEDSSVSTTAVTGINVILTHKLSETPFDKASFKDWLKTYSKQLKDYLQEHAPTRVQPFQAGMTKLAKEILGKFGEYRFYLGESMNIDGMVVLQFYREDGLTPVFIYFKDGLREEKYVR</sequence>
<protein>
    <recommendedName>
        <fullName evidence="1">Translationally-controlled tumor protein homolog</fullName>
    </recommendedName>
</protein>
<evidence type="ECO:0000256" key="1">
    <source>
        <dbReference type="ARBA" id="ARBA00014759"/>
    </source>
</evidence>
<dbReference type="PRINTS" id="PR01653">
    <property type="entry name" value="TCTPROTEIN"/>
</dbReference>
<dbReference type="EMBL" id="CAJOBQ010000017">
    <property type="protein sequence ID" value="CAF4213585.1"/>
    <property type="molecule type" value="Genomic_DNA"/>
</dbReference>
<evidence type="ECO:0000259" key="4">
    <source>
        <dbReference type="PROSITE" id="PS51797"/>
    </source>
</evidence>
<feature type="region of interest" description="Disordered" evidence="3">
    <location>
        <begin position="44"/>
        <end position="63"/>
    </location>
</feature>
<comment type="caution">
    <text evidence="5">The sequence shown here is derived from an EMBL/GenBank/DDBJ whole genome shotgun (WGS) entry which is preliminary data.</text>
</comment>
<dbReference type="AlphaFoldDB" id="A0A820BV33"/>
<dbReference type="FunFam" id="2.170.150.10:FF:000002">
    <property type="entry name" value="Translationally-controlled tumor protein homolog"/>
    <property type="match status" value="1"/>
</dbReference>
<evidence type="ECO:0000313" key="5">
    <source>
        <dbReference type="EMBL" id="CAF4213585.1"/>
    </source>
</evidence>
<dbReference type="Proteomes" id="UP000663862">
    <property type="component" value="Unassembled WGS sequence"/>
</dbReference>
<reference evidence="5" key="1">
    <citation type="submission" date="2021-02" db="EMBL/GenBank/DDBJ databases">
        <authorList>
            <person name="Nowell W R."/>
        </authorList>
    </citation>
    <scope>NUCLEOTIDE SEQUENCE</scope>
</reference>
<evidence type="ECO:0000256" key="3">
    <source>
        <dbReference type="SAM" id="MobiDB-lite"/>
    </source>
</evidence>
<comment type="similarity">
    <text evidence="2">Belongs to the TCTP family.</text>
</comment>
<gene>
    <name evidence="6" type="ORF">QYT958_LOCUS38199</name>
    <name evidence="5" type="ORF">TSG867_LOCUS848</name>
</gene>
<evidence type="ECO:0000313" key="7">
    <source>
        <dbReference type="Proteomes" id="UP000663862"/>
    </source>
</evidence>
<feature type="domain" description="TCTP" evidence="4">
    <location>
        <begin position="1"/>
        <end position="175"/>
    </location>
</feature>
<dbReference type="PANTHER" id="PTHR11991:SF0">
    <property type="entry name" value="TRANSLATIONALLY-CONTROLLED TUMOR PROTEIN"/>
    <property type="match status" value="1"/>
</dbReference>
<dbReference type="GO" id="GO:0005737">
    <property type="term" value="C:cytoplasm"/>
    <property type="evidence" value="ECO:0007669"/>
    <property type="project" value="TreeGrafter"/>
</dbReference>
<dbReference type="InterPro" id="IPR018105">
    <property type="entry name" value="Translational_control_tumour_p"/>
</dbReference>
<dbReference type="Proteomes" id="UP000663848">
    <property type="component" value="Unassembled WGS sequence"/>
</dbReference>
<dbReference type="SUPFAM" id="SSF51316">
    <property type="entry name" value="Mss4-like"/>
    <property type="match status" value="1"/>
</dbReference>
<dbReference type="EMBL" id="CAJOBR010033086">
    <property type="protein sequence ID" value="CAF5001759.1"/>
    <property type="molecule type" value="Genomic_DNA"/>
</dbReference>
<organism evidence="5 7">
    <name type="scientific">Rotaria socialis</name>
    <dbReference type="NCBI Taxonomy" id="392032"/>
    <lineage>
        <taxon>Eukaryota</taxon>
        <taxon>Metazoa</taxon>
        <taxon>Spiralia</taxon>
        <taxon>Gnathifera</taxon>
        <taxon>Rotifera</taxon>
        <taxon>Eurotatoria</taxon>
        <taxon>Bdelloidea</taxon>
        <taxon>Philodinida</taxon>
        <taxon>Philodinidae</taxon>
        <taxon>Rotaria</taxon>
    </lineage>
</organism>